<dbReference type="EMBL" id="JAJSOW010000106">
    <property type="protein sequence ID" value="KAI9159948.1"/>
    <property type="molecule type" value="Genomic_DNA"/>
</dbReference>
<comment type="caution">
    <text evidence="2">The sequence shown here is derived from an EMBL/GenBank/DDBJ whole genome shotgun (WGS) entry which is preliminary data.</text>
</comment>
<feature type="region of interest" description="Disordered" evidence="1">
    <location>
        <begin position="106"/>
        <end position="126"/>
    </location>
</feature>
<reference evidence="2" key="2">
    <citation type="submission" date="2023-02" db="EMBL/GenBank/DDBJ databases">
        <authorList>
            <person name="Swenson N.G."/>
            <person name="Wegrzyn J.L."/>
            <person name="Mcevoy S.L."/>
        </authorList>
    </citation>
    <scope>NUCLEOTIDE SEQUENCE</scope>
    <source>
        <strain evidence="2">91603</strain>
        <tissue evidence="2">Leaf</tissue>
    </source>
</reference>
<gene>
    <name evidence="2" type="ORF">LWI28_003644</name>
</gene>
<organism evidence="2 3">
    <name type="scientific">Acer negundo</name>
    <name type="common">Box elder</name>
    <dbReference type="NCBI Taxonomy" id="4023"/>
    <lineage>
        <taxon>Eukaryota</taxon>
        <taxon>Viridiplantae</taxon>
        <taxon>Streptophyta</taxon>
        <taxon>Embryophyta</taxon>
        <taxon>Tracheophyta</taxon>
        <taxon>Spermatophyta</taxon>
        <taxon>Magnoliopsida</taxon>
        <taxon>eudicotyledons</taxon>
        <taxon>Gunneridae</taxon>
        <taxon>Pentapetalae</taxon>
        <taxon>rosids</taxon>
        <taxon>malvids</taxon>
        <taxon>Sapindales</taxon>
        <taxon>Sapindaceae</taxon>
        <taxon>Hippocastanoideae</taxon>
        <taxon>Acereae</taxon>
        <taxon>Acer</taxon>
    </lineage>
</organism>
<reference evidence="2" key="1">
    <citation type="journal article" date="2022" name="Plant J.">
        <title>Strategies of tolerance reflected in two North American maple genomes.</title>
        <authorList>
            <person name="McEvoy S.L."/>
            <person name="Sezen U.U."/>
            <person name="Trouern-Trend A."/>
            <person name="McMahon S.M."/>
            <person name="Schaberg P.G."/>
            <person name="Yang J."/>
            <person name="Wegrzyn J.L."/>
            <person name="Swenson N.G."/>
        </authorList>
    </citation>
    <scope>NUCLEOTIDE SEQUENCE</scope>
    <source>
        <strain evidence="2">91603</strain>
    </source>
</reference>
<feature type="region of interest" description="Disordered" evidence="1">
    <location>
        <begin position="18"/>
        <end position="45"/>
    </location>
</feature>
<name>A0AAD5ICR0_ACENE</name>
<feature type="compositionally biased region" description="Low complexity" evidence="1">
    <location>
        <begin position="18"/>
        <end position="29"/>
    </location>
</feature>
<evidence type="ECO:0000313" key="2">
    <source>
        <dbReference type="EMBL" id="KAI9159948.1"/>
    </source>
</evidence>
<accession>A0AAD5ICR0</accession>
<sequence length="126" mass="13397">MSPGSHLPISTPIVSTSSVSTPFISTTPVSTPPSAPHSLIPPRPTLSTMPALIVRARGLPVRAQWMSEVVPNSLAALGIQKQDLMQEENVLAEPETLDVGACQIEKEDTRNEGDQSTVMADPNEEA</sequence>
<dbReference type="Proteomes" id="UP001064489">
    <property type="component" value="Chromosome 2"/>
</dbReference>
<proteinExistence type="predicted"/>
<keyword evidence="3" id="KW-1185">Reference proteome</keyword>
<feature type="compositionally biased region" description="Pro residues" evidence="1">
    <location>
        <begin position="30"/>
        <end position="44"/>
    </location>
</feature>
<evidence type="ECO:0000256" key="1">
    <source>
        <dbReference type="SAM" id="MobiDB-lite"/>
    </source>
</evidence>
<dbReference type="AlphaFoldDB" id="A0AAD5ICR0"/>
<evidence type="ECO:0000313" key="3">
    <source>
        <dbReference type="Proteomes" id="UP001064489"/>
    </source>
</evidence>
<protein>
    <submittedName>
        <fullName evidence="2">Uncharacterized protein</fullName>
    </submittedName>
</protein>